<sequence length="89" mass="9640">MLGSWSPRDGFPTTREQWCCFNKDRELAESRNPSPAHPGAKRALAEIFTAEHLSHAKAARGPVGSKTTGPCGLRDRQTRHGGGMAIRGV</sequence>
<feature type="compositionally biased region" description="Gly residues" evidence="1">
    <location>
        <begin position="80"/>
        <end position="89"/>
    </location>
</feature>
<evidence type="ECO:0000313" key="3">
    <source>
        <dbReference type="Proteomes" id="UP000238164"/>
    </source>
</evidence>
<feature type="region of interest" description="Disordered" evidence="1">
    <location>
        <begin position="56"/>
        <end position="89"/>
    </location>
</feature>
<keyword evidence="3" id="KW-1185">Reference proteome</keyword>
<reference evidence="2 3" key="1">
    <citation type="submission" date="2018-02" db="EMBL/GenBank/DDBJ databases">
        <authorList>
            <person name="Cohen D.B."/>
            <person name="Kent A.D."/>
        </authorList>
    </citation>
    <scope>NUCLEOTIDE SEQUENCE [LARGE SCALE GENOMIC DNA]</scope>
    <source>
        <strain evidence="2">1</strain>
    </source>
</reference>
<dbReference type="KEGG" id="mgg:MPLG2_0875"/>
<gene>
    <name evidence="2" type="ORF">MPLG2_0875</name>
</gene>
<organism evidence="2 3">
    <name type="scientific">Micropruina glycogenica</name>
    <dbReference type="NCBI Taxonomy" id="75385"/>
    <lineage>
        <taxon>Bacteria</taxon>
        <taxon>Bacillati</taxon>
        <taxon>Actinomycetota</taxon>
        <taxon>Actinomycetes</taxon>
        <taxon>Propionibacteriales</taxon>
        <taxon>Nocardioidaceae</taxon>
        <taxon>Micropruina</taxon>
    </lineage>
</organism>
<accession>A0A2N9JCQ7</accession>
<evidence type="ECO:0000256" key="1">
    <source>
        <dbReference type="SAM" id="MobiDB-lite"/>
    </source>
</evidence>
<dbReference type="Proteomes" id="UP000238164">
    <property type="component" value="Chromosome 1"/>
</dbReference>
<dbReference type="AlphaFoldDB" id="A0A2N9JCQ7"/>
<evidence type="ECO:0000313" key="2">
    <source>
        <dbReference type="EMBL" id="SPD85911.1"/>
    </source>
</evidence>
<protein>
    <submittedName>
        <fullName evidence="2">Uncharacterized protein</fullName>
    </submittedName>
</protein>
<proteinExistence type="predicted"/>
<name>A0A2N9JCQ7_9ACTN</name>
<dbReference type="EMBL" id="LT985188">
    <property type="protein sequence ID" value="SPD85911.1"/>
    <property type="molecule type" value="Genomic_DNA"/>
</dbReference>